<gene>
    <name evidence="1" type="ORF">METZ01_LOCUS371935</name>
</gene>
<dbReference type="AlphaFoldDB" id="A0A382TCH9"/>
<dbReference type="Gene3D" id="3.90.550.10">
    <property type="entry name" value="Spore Coat Polysaccharide Biosynthesis Protein SpsA, Chain A"/>
    <property type="match status" value="1"/>
</dbReference>
<reference evidence="1" key="1">
    <citation type="submission" date="2018-05" db="EMBL/GenBank/DDBJ databases">
        <authorList>
            <person name="Lanie J.A."/>
            <person name="Ng W.-L."/>
            <person name="Kazmierczak K.M."/>
            <person name="Andrzejewski T.M."/>
            <person name="Davidsen T.M."/>
            <person name="Wayne K.J."/>
            <person name="Tettelin H."/>
            <person name="Glass J.I."/>
            <person name="Rusch D."/>
            <person name="Podicherti R."/>
            <person name="Tsui H.-C.T."/>
            <person name="Winkler M.E."/>
        </authorList>
    </citation>
    <scope>NUCLEOTIDE SEQUENCE</scope>
</reference>
<sequence>RLTELHPGPLELQEGIDLLRAIDHDLPVHAMETEFQTFGVDTEMDKLIVEERLKADTNTRRYMNL</sequence>
<feature type="non-terminal residue" evidence="1">
    <location>
        <position position="1"/>
    </location>
</feature>
<protein>
    <submittedName>
        <fullName evidence="1">Uncharacterized protein</fullName>
    </submittedName>
</protein>
<accession>A0A382TCH9</accession>
<dbReference type="InterPro" id="IPR029044">
    <property type="entry name" value="Nucleotide-diphossugar_trans"/>
</dbReference>
<proteinExistence type="predicted"/>
<name>A0A382TCH9_9ZZZZ</name>
<evidence type="ECO:0000313" key="1">
    <source>
        <dbReference type="EMBL" id="SVD19081.1"/>
    </source>
</evidence>
<organism evidence="1">
    <name type="scientific">marine metagenome</name>
    <dbReference type="NCBI Taxonomy" id="408172"/>
    <lineage>
        <taxon>unclassified sequences</taxon>
        <taxon>metagenomes</taxon>
        <taxon>ecological metagenomes</taxon>
    </lineage>
</organism>
<dbReference type="EMBL" id="UINC01135119">
    <property type="protein sequence ID" value="SVD19081.1"/>
    <property type="molecule type" value="Genomic_DNA"/>
</dbReference>